<comment type="caution">
    <text evidence="1">The sequence shown here is derived from an EMBL/GenBank/DDBJ whole genome shotgun (WGS) entry which is preliminary data.</text>
</comment>
<proteinExistence type="predicted"/>
<accession>A0ABU7EYS4</accession>
<dbReference type="EMBL" id="JAHUTJ010072045">
    <property type="protein sequence ID" value="MED6292356.1"/>
    <property type="molecule type" value="Genomic_DNA"/>
</dbReference>
<reference evidence="1 2" key="1">
    <citation type="submission" date="2021-06" db="EMBL/GenBank/DDBJ databases">
        <authorList>
            <person name="Palmer J.M."/>
        </authorList>
    </citation>
    <scope>NUCLEOTIDE SEQUENCE [LARGE SCALE GENOMIC DNA]</scope>
    <source>
        <strain evidence="1 2">CL_MEX2019</strain>
        <tissue evidence="1">Muscle</tissue>
    </source>
</reference>
<keyword evidence="2" id="KW-1185">Reference proteome</keyword>
<organism evidence="1 2">
    <name type="scientific">Characodon lateralis</name>
    <dbReference type="NCBI Taxonomy" id="208331"/>
    <lineage>
        <taxon>Eukaryota</taxon>
        <taxon>Metazoa</taxon>
        <taxon>Chordata</taxon>
        <taxon>Craniata</taxon>
        <taxon>Vertebrata</taxon>
        <taxon>Euteleostomi</taxon>
        <taxon>Actinopterygii</taxon>
        <taxon>Neopterygii</taxon>
        <taxon>Teleostei</taxon>
        <taxon>Neoteleostei</taxon>
        <taxon>Acanthomorphata</taxon>
        <taxon>Ovalentaria</taxon>
        <taxon>Atherinomorphae</taxon>
        <taxon>Cyprinodontiformes</taxon>
        <taxon>Goodeidae</taxon>
        <taxon>Characodon</taxon>
    </lineage>
</organism>
<gene>
    <name evidence="1" type="ORF">CHARACLAT_033044</name>
</gene>
<sequence>MLMVRLRRLLRSWVWSWKQSGGSGLGRRGWSFQTLNMTRVKQETREIPQLPSVGRSCQNGNGRWSPKISFHSLCLRTNGSV</sequence>
<evidence type="ECO:0000313" key="1">
    <source>
        <dbReference type="EMBL" id="MED6292356.1"/>
    </source>
</evidence>
<evidence type="ECO:0008006" key="3">
    <source>
        <dbReference type="Google" id="ProtNLM"/>
    </source>
</evidence>
<dbReference type="Proteomes" id="UP001352852">
    <property type="component" value="Unassembled WGS sequence"/>
</dbReference>
<protein>
    <recommendedName>
        <fullName evidence="3">Secreted protein</fullName>
    </recommendedName>
</protein>
<name>A0ABU7EYS4_9TELE</name>
<evidence type="ECO:0000313" key="2">
    <source>
        <dbReference type="Proteomes" id="UP001352852"/>
    </source>
</evidence>